<protein>
    <submittedName>
        <fullName evidence="1">Uncharacterized protein</fullName>
    </submittedName>
</protein>
<evidence type="ECO:0000313" key="2">
    <source>
        <dbReference type="Proteomes" id="UP000790377"/>
    </source>
</evidence>
<organism evidence="1 2">
    <name type="scientific">Hygrophoropsis aurantiaca</name>
    <dbReference type="NCBI Taxonomy" id="72124"/>
    <lineage>
        <taxon>Eukaryota</taxon>
        <taxon>Fungi</taxon>
        <taxon>Dikarya</taxon>
        <taxon>Basidiomycota</taxon>
        <taxon>Agaricomycotina</taxon>
        <taxon>Agaricomycetes</taxon>
        <taxon>Agaricomycetidae</taxon>
        <taxon>Boletales</taxon>
        <taxon>Coniophorineae</taxon>
        <taxon>Hygrophoropsidaceae</taxon>
        <taxon>Hygrophoropsis</taxon>
    </lineage>
</organism>
<comment type="caution">
    <text evidence="1">The sequence shown here is derived from an EMBL/GenBank/DDBJ whole genome shotgun (WGS) entry which is preliminary data.</text>
</comment>
<reference evidence="1" key="1">
    <citation type="journal article" date="2021" name="New Phytol.">
        <title>Evolutionary innovations through gain and loss of genes in the ectomycorrhizal Boletales.</title>
        <authorList>
            <person name="Wu G."/>
            <person name="Miyauchi S."/>
            <person name="Morin E."/>
            <person name="Kuo A."/>
            <person name="Drula E."/>
            <person name="Varga T."/>
            <person name="Kohler A."/>
            <person name="Feng B."/>
            <person name="Cao Y."/>
            <person name="Lipzen A."/>
            <person name="Daum C."/>
            <person name="Hundley H."/>
            <person name="Pangilinan J."/>
            <person name="Johnson J."/>
            <person name="Barry K."/>
            <person name="LaButti K."/>
            <person name="Ng V."/>
            <person name="Ahrendt S."/>
            <person name="Min B."/>
            <person name="Choi I.G."/>
            <person name="Park H."/>
            <person name="Plett J.M."/>
            <person name="Magnuson J."/>
            <person name="Spatafora J.W."/>
            <person name="Nagy L.G."/>
            <person name="Henrissat B."/>
            <person name="Grigoriev I.V."/>
            <person name="Yang Z.L."/>
            <person name="Xu J."/>
            <person name="Martin F.M."/>
        </authorList>
    </citation>
    <scope>NUCLEOTIDE SEQUENCE</scope>
    <source>
        <strain evidence="1">ATCC 28755</strain>
    </source>
</reference>
<dbReference type="Proteomes" id="UP000790377">
    <property type="component" value="Unassembled WGS sequence"/>
</dbReference>
<accession>A0ACB7ZZ11</accession>
<evidence type="ECO:0000313" key="1">
    <source>
        <dbReference type="EMBL" id="KAH7906181.1"/>
    </source>
</evidence>
<name>A0ACB7ZZ11_9AGAM</name>
<keyword evidence="2" id="KW-1185">Reference proteome</keyword>
<dbReference type="EMBL" id="MU268057">
    <property type="protein sequence ID" value="KAH7906181.1"/>
    <property type="molecule type" value="Genomic_DNA"/>
</dbReference>
<gene>
    <name evidence="1" type="ORF">BJ138DRAFT_1163251</name>
</gene>
<proteinExistence type="predicted"/>
<sequence>MSPSCQRKPLHPRHKAPQLPKDRPRRGQAIRCQSACMMVIFRPVDQARQNRVIGVSEEYMHQSIQQAIAKLRDEVNLKNLELERKIEQQNQKIKQQNQKLKQQNQKIEQQNQKIEQQNQTVGELSETYRKRGREMEQQNQAIRELRETDRKQHRKIEGLEAQLGATTAKLTESIGALMPIHLRTHLDDTREYILTQILHLNPRATTWAIFARSPASPQWDTQIARILAGFEREHVPEQFRPSREALRFLFADNREHVYKLCSRDLNRQDSEAKA</sequence>